<feature type="domain" description="RNA polymerase sigma factor 54 DNA-binding" evidence="1">
    <location>
        <begin position="2"/>
        <end position="152"/>
    </location>
</feature>
<sequence>MKQKHQAAIWLIKSIVKRRETIKKIAEAIVEKQKEFFDKGLEYLHVMTMEDIAEEIEMHESTVSRARTGKYMQTPHGTFSLKIFFNSGIGDLSSVSIKAIISKGIAGEDKKSPLTDSDLAEVLINKYKVDINRRTIAKYRKSIGINNSRNRK</sequence>
<reference evidence="3" key="1">
    <citation type="submission" date="2017-01" db="EMBL/GenBank/DDBJ databases">
        <authorList>
            <person name="Varghese N."/>
            <person name="Submissions S."/>
        </authorList>
    </citation>
    <scope>NUCLEOTIDE SEQUENCE [LARGE SCALE GENOMIC DNA]</scope>
    <source>
        <strain evidence="3">ATCC 700103</strain>
    </source>
</reference>
<dbReference type="InterPro" id="IPR000394">
    <property type="entry name" value="RNA_pol_sigma_54"/>
</dbReference>
<dbReference type="GO" id="GO:0001216">
    <property type="term" value="F:DNA-binding transcription activator activity"/>
    <property type="evidence" value="ECO:0007669"/>
    <property type="project" value="InterPro"/>
</dbReference>
<dbReference type="PROSITE" id="PS00718">
    <property type="entry name" value="SIGMA54_2"/>
    <property type="match status" value="1"/>
</dbReference>
<keyword evidence="3" id="KW-1185">Reference proteome</keyword>
<dbReference type="PROSITE" id="PS50044">
    <property type="entry name" value="SIGMA54_3"/>
    <property type="match status" value="1"/>
</dbReference>
<organism evidence="2 3">
    <name type="scientific">Halanaerobium kushneri</name>
    <dbReference type="NCBI Taxonomy" id="56779"/>
    <lineage>
        <taxon>Bacteria</taxon>
        <taxon>Bacillati</taxon>
        <taxon>Bacillota</taxon>
        <taxon>Clostridia</taxon>
        <taxon>Halanaerobiales</taxon>
        <taxon>Halanaerobiaceae</taxon>
        <taxon>Halanaerobium</taxon>
    </lineage>
</organism>
<dbReference type="GO" id="GO:0016987">
    <property type="term" value="F:sigma factor activity"/>
    <property type="evidence" value="ECO:0007669"/>
    <property type="project" value="InterPro"/>
</dbReference>
<evidence type="ECO:0000313" key="2">
    <source>
        <dbReference type="EMBL" id="SIQ92837.1"/>
    </source>
</evidence>
<dbReference type="STRING" id="56779.SAMN05421834_11048"/>
<dbReference type="RefSeq" id="WP_076544891.1">
    <property type="nucleotide sequence ID" value="NZ_FTNC01000010.1"/>
</dbReference>
<name>A0A1N6WS07_9FIRM</name>
<proteinExistence type="predicted"/>
<dbReference type="PANTHER" id="PTHR32248">
    <property type="entry name" value="RNA POLYMERASE SIGMA-54 FACTOR"/>
    <property type="match status" value="1"/>
</dbReference>
<evidence type="ECO:0000259" key="1">
    <source>
        <dbReference type="Pfam" id="PF04552"/>
    </source>
</evidence>
<gene>
    <name evidence="2" type="ORF">SAMN05421834_11048</name>
</gene>
<protein>
    <submittedName>
        <fullName evidence="2">RNA polymerase sigma-54 factor</fullName>
    </submittedName>
</protein>
<dbReference type="Pfam" id="PF04552">
    <property type="entry name" value="Sigma54_DBD"/>
    <property type="match status" value="1"/>
</dbReference>
<accession>A0A1N6WS07</accession>
<dbReference type="PRINTS" id="PR00045">
    <property type="entry name" value="SIGMA54FCT"/>
</dbReference>
<dbReference type="AlphaFoldDB" id="A0A1N6WS07"/>
<dbReference type="Gene3D" id="1.10.10.60">
    <property type="entry name" value="Homeodomain-like"/>
    <property type="match status" value="1"/>
</dbReference>
<dbReference type="InterPro" id="IPR007634">
    <property type="entry name" value="RNA_pol_sigma_54_DNA-bd"/>
</dbReference>
<evidence type="ECO:0000313" key="3">
    <source>
        <dbReference type="Proteomes" id="UP000185669"/>
    </source>
</evidence>
<dbReference type="Proteomes" id="UP000185669">
    <property type="component" value="Unassembled WGS sequence"/>
</dbReference>
<dbReference type="EMBL" id="FTNC01000010">
    <property type="protein sequence ID" value="SIQ92837.1"/>
    <property type="molecule type" value="Genomic_DNA"/>
</dbReference>
<dbReference type="PANTHER" id="PTHR32248:SF4">
    <property type="entry name" value="RNA POLYMERASE SIGMA-54 FACTOR"/>
    <property type="match status" value="1"/>
</dbReference>